<proteinExistence type="predicted"/>
<reference evidence="3" key="1">
    <citation type="submission" date="2015-11" db="EMBL/GenBank/DDBJ databases">
        <title>De novo transcriptome assembly of four potential Pierce s Disease insect vectors from Arizona vineyards.</title>
        <authorList>
            <person name="Tassone E.E."/>
        </authorList>
    </citation>
    <scope>NUCLEOTIDE SEQUENCE</scope>
</reference>
<dbReference type="AlphaFoldDB" id="A0A1B6ETY6"/>
<dbReference type="EMBL" id="GECZ01028566">
    <property type="protein sequence ID" value="JAS41203.1"/>
    <property type="molecule type" value="Transcribed_RNA"/>
</dbReference>
<sequence length="670" mass="75018">MAVKFCLKFDPRIQADRKGELFFCLKGQNAYVASLSQTAQNEIKERLEEDTYKTVWNQTFQDLNAETQPSSPTLDTVNIGSGKRISSLESFKGIHELHETDSPKTKAKKLKDSEIKNKEETFKTPKNNSNQIKLSTGKNTEPHECNKQDVEGSTNQFKINSTVSSDETVLGETPPLLRELREIMHEESVLGMQLTSTEDIHLKNTGSEITYSQFRIGADEKTLNFRTSTQLDSISQVVVPSNCEEVTQTEECSKMEPLVYCPSGSSLCSGLEVSPLKDKTVTEDPKCQEECSESILHNYNAGQNLDVEVNKTHLKTGIETINEKKIINDKNSDISGSSSIRIISSNSSELECEIVHHKRLQKDQNVGLDNERSEPQLDSPNMQICQSFGRNEQYVPEQIEVVDNSSNDSLFSVVNSTTIKQRSSCNISVNQFNSSPFVHNVELNHSNRVVKNILPSCYFKSSLKPNLIEEDATNIVDENDSIKYLSYSRDQSLPFLNLSLLNKLIYQNYLKVAVFIVNITPPLTGSWQEKCVKARCPNCDKLFDVYNAANNKYSENTSSAALSVGSHIVCPDSKCCNQILGNPEFQISVEIKLKDGTPLSALIGAQHAEEVLGCTAQEAITDKEKFDKVAEILKKLESKISNDHMTHVHLTRKNVCDPKSGPLYIQKIYI</sequence>
<evidence type="ECO:0000313" key="2">
    <source>
        <dbReference type="EMBL" id="JAS39759.1"/>
    </source>
</evidence>
<evidence type="ECO:0000256" key="1">
    <source>
        <dbReference type="SAM" id="MobiDB-lite"/>
    </source>
</evidence>
<gene>
    <name evidence="2" type="ORF">g.26768</name>
    <name evidence="3" type="ORF">g.26771</name>
</gene>
<feature type="compositionally biased region" description="Polar residues" evidence="1">
    <location>
        <begin position="124"/>
        <end position="139"/>
    </location>
</feature>
<evidence type="ECO:0000313" key="3">
    <source>
        <dbReference type="EMBL" id="JAS41203.1"/>
    </source>
</evidence>
<name>A0A1B6ETY6_9HEMI</name>
<feature type="region of interest" description="Disordered" evidence="1">
    <location>
        <begin position="117"/>
        <end position="151"/>
    </location>
</feature>
<accession>A0A1B6ETY6</accession>
<protein>
    <submittedName>
        <fullName evidence="3">Uncharacterized protein</fullName>
    </submittedName>
</protein>
<dbReference type="EMBL" id="GECZ01030010">
    <property type="protein sequence ID" value="JAS39759.1"/>
    <property type="molecule type" value="Transcribed_RNA"/>
</dbReference>
<feature type="compositionally biased region" description="Basic and acidic residues" evidence="1">
    <location>
        <begin position="140"/>
        <end position="150"/>
    </location>
</feature>
<organism evidence="3">
    <name type="scientific">Cuerna arida</name>
    <dbReference type="NCBI Taxonomy" id="1464854"/>
    <lineage>
        <taxon>Eukaryota</taxon>
        <taxon>Metazoa</taxon>
        <taxon>Ecdysozoa</taxon>
        <taxon>Arthropoda</taxon>
        <taxon>Hexapoda</taxon>
        <taxon>Insecta</taxon>
        <taxon>Pterygota</taxon>
        <taxon>Neoptera</taxon>
        <taxon>Paraneoptera</taxon>
        <taxon>Hemiptera</taxon>
        <taxon>Auchenorrhyncha</taxon>
        <taxon>Membracoidea</taxon>
        <taxon>Cicadellidae</taxon>
        <taxon>Cicadellinae</taxon>
        <taxon>Proconiini</taxon>
        <taxon>Cuerna</taxon>
    </lineage>
</organism>